<dbReference type="OrthoDB" id="9801392at2"/>
<dbReference type="Gene3D" id="3.10.450.50">
    <property type="match status" value="1"/>
</dbReference>
<dbReference type="Pfam" id="PF07929">
    <property type="entry name" value="PRiA4_ORF3"/>
    <property type="match status" value="1"/>
</dbReference>
<dbReference type="InterPro" id="IPR024047">
    <property type="entry name" value="MM3350-like_sf"/>
</dbReference>
<name>A0A2S6HQB3_9FIRM</name>
<dbReference type="InterPro" id="IPR012912">
    <property type="entry name" value="Plasmid_pRiA4b_Orf3-like"/>
</dbReference>
<comment type="caution">
    <text evidence="2">The sequence shown here is derived from an EMBL/GenBank/DDBJ whole genome shotgun (WGS) entry which is preliminary data.</text>
</comment>
<evidence type="ECO:0000313" key="2">
    <source>
        <dbReference type="EMBL" id="PPK79776.1"/>
    </source>
</evidence>
<keyword evidence="3" id="KW-1185">Reference proteome</keyword>
<dbReference type="AlphaFoldDB" id="A0A2S6HQB3"/>
<dbReference type="Proteomes" id="UP000237749">
    <property type="component" value="Unassembled WGS sequence"/>
</dbReference>
<dbReference type="PANTHER" id="PTHR41878">
    <property type="entry name" value="LEXA REPRESSOR-RELATED"/>
    <property type="match status" value="1"/>
</dbReference>
<dbReference type="PANTHER" id="PTHR41878:SF1">
    <property type="entry name" value="TNPR PROTEIN"/>
    <property type="match status" value="1"/>
</dbReference>
<reference evidence="2 3" key="1">
    <citation type="submission" date="2018-02" db="EMBL/GenBank/DDBJ databases">
        <title>Genomic Encyclopedia of Archaeal and Bacterial Type Strains, Phase II (KMG-II): from individual species to whole genera.</title>
        <authorList>
            <person name="Goeker M."/>
        </authorList>
    </citation>
    <scope>NUCLEOTIDE SEQUENCE [LARGE SCALE GENOMIC DNA]</scope>
    <source>
        <strain evidence="2 3">DSM 3808</strain>
    </source>
</reference>
<evidence type="ECO:0000313" key="3">
    <source>
        <dbReference type="Proteomes" id="UP000237749"/>
    </source>
</evidence>
<dbReference type="SUPFAM" id="SSF103642">
    <property type="entry name" value="Sec-C motif"/>
    <property type="match status" value="1"/>
</dbReference>
<dbReference type="RefSeq" id="WP_104437685.1">
    <property type="nucleotide sequence ID" value="NZ_PTJA01000008.1"/>
</dbReference>
<dbReference type="Pfam" id="PF02810">
    <property type="entry name" value="SEC-C"/>
    <property type="match status" value="1"/>
</dbReference>
<accession>A0A2S6HQB3</accession>
<dbReference type="SUPFAM" id="SSF159941">
    <property type="entry name" value="MM3350-like"/>
    <property type="match status" value="1"/>
</dbReference>
<protein>
    <submittedName>
        <fullName evidence="2">SEC-C motif-containing protein</fullName>
    </submittedName>
</protein>
<dbReference type="EMBL" id="PTJA01000008">
    <property type="protein sequence ID" value="PPK79776.1"/>
    <property type="molecule type" value="Genomic_DNA"/>
</dbReference>
<sequence>MGAYQLKITIKGSKPPIWRRILVPQGVTFETLHNTIQASFCLSGQTPYQFEFRSEKIRVASDNIEQTGNYQYLPTAQAINDQIGTDSKFTYVSYGTSNLEITIQAEDYLDECQEMSARVIKYKGEGLSDNEMEYDMAAVNLRLEQMADGSEPIMISDIFDCYDKNSILEIAKRHHMTGTSKLNKEELVQKTISYILNEKIMKPYFLCVRDCEMDAFEKLMSGGTKLNSLEEENLEYLYAGGYITSGADSSFLVAEEVVKAYKALNTAKFQEERTRISRIGDYICAANSLYAITPPSVLLETFNKYEEKKLTVEELLSAYESLRPYRLMVTYIDGNFVDAALAEQKSYTDLLRTQRKVPYYIPTQQEIRFMADNSGFLMGRELSRLSEFLISELSVTDDMIPLILRQVQAELSMGGQLQEVVNDLEAAGILMGSSEHMEKLAVIVTDIWNNTRMVLNRGHKPYEMVMKGFNEVSAQRKNIQKIYPNDACPCNSGKKYKKCCGKNA</sequence>
<feature type="domain" description="Plasmid pRiA4b Orf3-like" evidence="1">
    <location>
        <begin position="3"/>
        <end position="121"/>
    </location>
</feature>
<dbReference type="InterPro" id="IPR004027">
    <property type="entry name" value="SEC_C_motif"/>
</dbReference>
<proteinExistence type="predicted"/>
<gene>
    <name evidence="2" type="ORF">BXY41_1081</name>
</gene>
<evidence type="ECO:0000259" key="1">
    <source>
        <dbReference type="Pfam" id="PF07929"/>
    </source>
</evidence>
<dbReference type="Gene3D" id="3.10.290.30">
    <property type="entry name" value="MM3350-like"/>
    <property type="match status" value="1"/>
</dbReference>
<organism evidence="2 3">
    <name type="scientific">Lacrimispora xylanisolvens</name>
    <dbReference type="NCBI Taxonomy" id="384636"/>
    <lineage>
        <taxon>Bacteria</taxon>
        <taxon>Bacillati</taxon>
        <taxon>Bacillota</taxon>
        <taxon>Clostridia</taxon>
        <taxon>Lachnospirales</taxon>
        <taxon>Lachnospiraceae</taxon>
        <taxon>Lacrimispora</taxon>
    </lineage>
</organism>